<dbReference type="Proteomes" id="UP001206895">
    <property type="component" value="Unassembled WGS sequence"/>
</dbReference>
<evidence type="ECO:0000313" key="1">
    <source>
        <dbReference type="EMBL" id="MCP2174697.1"/>
    </source>
</evidence>
<keyword evidence="2" id="KW-1185">Reference proteome</keyword>
<dbReference type="CDD" id="cd07812">
    <property type="entry name" value="SRPBCC"/>
    <property type="match status" value="1"/>
</dbReference>
<name>A0ABT1H8W4_9NOCA</name>
<dbReference type="InterPro" id="IPR019587">
    <property type="entry name" value="Polyketide_cyclase/dehydratase"/>
</dbReference>
<dbReference type="InterPro" id="IPR023393">
    <property type="entry name" value="START-like_dom_sf"/>
</dbReference>
<dbReference type="Gene3D" id="3.30.530.20">
    <property type="match status" value="1"/>
</dbReference>
<gene>
    <name evidence="1" type="ORF">LX13_000504</name>
</gene>
<reference evidence="1 2" key="1">
    <citation type="submission" date="2022-06" db="EMBL/GenBank/DDBJ databases">
        <title>Genomic Encyclopedia of Archaeal and Bacterial Type Strains, Phase II (KMG-II): from individual species to whole genera.</title>
        <authorList>
            <person name="Goeker M."/>
        </authorList>
    </citation>
    <scope>NUCLEOTIDE SEQUENCE [LARGE SCALE GENOMIC DNA]</scope>
    <source>
        <strain evidence="1 2">DSM 44693</strain>
    </source>
</reference>
<comment type="caution">
    <text evidence="1">The sequence shown here is derived from an EMBL/GenBank/DDBJ whole genome shotgun (WGS) entry which is preliminary data.</text>
</comment>
<organism evidence="1 2">
    <name type="scientific">Williamsia maris</name>
    <dbReference type="NCBI Taxonomy" id="72806"/>
    <lineage>
        <taxon>Bacteria</taxon>
        <taxon>Bacillati</taxon>
        <taxon>Actinomycetota</taxon>
        <taxon>Actinomycetes</taxon>
        <taxon>Mycobacteriales</taxon>
        <taxon>Nocardiaceae</taxon>
        <taxon>Williamsia</taxon>
    </lineage>
</organism>
<protein>
    <submittedName>
        <fullName evidence="1">Carbon monoxide dehydrogenase subunit G</fullName>
    </submittedName>
</protein>
<evidence type="ECO:0000313" key="2">
    <source>
        <dbReference type="Proteomes" id="UP001206895"/>
    </source>
</evidence>
<proteinExistence type="predicted"/>
<dbReference type="SUPFAM" id="SSF55961">
    <property type="entry name" value="Bet v1-like"/>
    <property type="match status" value="1"/>
</dbReference>
<dbReference type="EMBL" id="JAMTCJ010000001">
    <property type="protein sequence ID" value="MCP2174697.1"/>
    <property type="molecule type" value="Genomic_DNA"/>
</dbReference>
<dbReference type="RefSeq" id="WP_253659729.1">
    <property type="nucleotide sequence ID" value="NZ_BAAAJQ010000001.1"/>
</dbReference>
<sequence length="146" mass="15668">MASVSDSVDVPLTPDVAWKYVSDLSRFDEWLTIHDGWRSDVPKSEDLKKGLKISSVVAVKGTRVRFEWTVDKFDPPKKVSLKGKGKGGVKVDLTLAVTASGDGSTVKFDLDLGGLPMIGPAGKAAAKLVHSDLHASLAKFTQVFAE</sequence>
<dbReference type="Pfam" id="PF10604">
    <property type="entry name" value="Polyketide_cyc2"/>
    <property type="match status" value="1"/>
</dbReference>
<accession>A0ABT1H8W4</accession>